<reference evidence="3" key="2">
    <citation type="submission" date="2007-04" db="EMBL/GenBank/DDBJ databases">
        <title>Complete genome sequence of the nitrogen-fixing bacterium Azorhizobium caulinodans ORS571.</title>
        <authorList>
            <person name="Lee K.B."/>
            <person name="Backer P.D."/>
            <person name="Aono T."/>
            <person name="Liu C.T."/>
            <person name="Suzuki S."/>
            <person name="Suzuki T."/>
            <person name="Kaneko T."/>
            <person name="Yamada M."/>
            <person name="Tabata S."/>
            <person name="Kupfer D.M."/>
            <person name="Najar F.Z."/>
            <person name="Wiley G.B."/>
            <person name="Roe B."/>
            <person name="Binnewies T."/>
            <person name="Ussery D."/>
            <person name="Vereecke D."/>
            <person name="Gevers D."/>
            <person name="Holsters M."/>
            <person name="Oyaizu H."/>
        </authorList>
    </citation>
    <scope>NUCLEOTIDE SEQUENCE [LARGE SCALE GENOMIC DNA]</scope>
    <source>
        <strain evidence="3">ATCC 43989 / DSM 5975 / JCM 20966 / LMG 6465 / NBRC 14845 / NCIMB 13405 / ORS 571</strain>
    </source>
</reference>
<keyword evidence="1" id="KW-0812">Transmembrane</keyword>
<dbReference type="KEGG" id="azc:AZC_2898"/>
<dbReference type="NCBIfam" id="TIGR02281">
    <property type="entry name" value="clan_AA_DTGA"/>
    <property type="match status" value="1"/>
</dbReference>
<keyword evidence="2" id="KW-0378">Hydrolase</keyword>
<dbReference type="SUPFAM" id="SSF50630">
    <property type="entry name" value="Acid proteases"/>
    <property type="match status" value="1"/>
</dbReference>
<reference evidence="2 3" key="1">
    <citation type="journal article" date="2007" name="Appl. Environ. Microbiol.">
        <title>Rhizobial factors required for stem nodule maturation and maintenance in Sesbania rostrata-Azorhizobium caulinodans ORS571 symbiosis.</title>
        <authorList>
            <person name="Suzuki S."/>
            <person name="Aono T."/>
            <person name="Lee KB."/>
            <person name="Suzuki T."/>
            <person name="Liu CT."/>
            <person name="Miwa H."/>
            <person name="Wakao S."/>
            <person name="Iki T."/>
            <person name="Oyaizu H."/>
        </authorList>
    </citation>
    <scope>NUCLEOTIDE SEQUENCE [LARGE SCALE GENOMIC DNA]</scope>
    <source>
        <strain evidence="3">ATCC 43989 / DSM 5975 / JCM 20966 / LMG 6465 / NBRC 14845 / NCIMB 13405 / ORS 571</strain>
    </source>
</reference>
<dbReference type="Proteomes" id="UP000000270">
    <property type="component" value="Chromosome"/>
</dbReference>
<accession>A8ID97</accession>
<reference evidence="2 3" key="5">
    <citation type="journal article" date="2010" name="Appl. Environ. Microbiol.">
        <title>phrR-like gene praR of Azorhizobium caulinodans ORS571 is essential for symbiosis with Sesbania rostrata and is involved in expression of reb genes.</title>
        <authorList>
            <person name="Akiba N."/>
            <person name="Aono T."/>
            <person name="Toyazaki H."/>
            <person name="Sato S."/>
            <person name="Oyaizu H."/>
        </authorList>
    </citation>
    <scope>NUCLEOTIDE SEQUENCE [LARGE SCALE GENOMIC DNA]</scope>
    <source>
        <strain evidence="3">ATCC 43989 / DSM 5975 / JCM 20966 / LMG 6465 / NBRC 14845 / NCIMB 13405 / ORS 571</strain>
    </source>
</reference>
<keyword evidence="3" id="KW-1185">Reference proteome</keyword>
<keyword evidence="2" id="KW-0645">Protease</keyword>
<dbReference type="Gene3D" id="2.40.70.10">
    <property type="entry name" value="Acid Proteases"/>
    <property type="match status" value="1"/>
</dbReference>
<protein>
    <submittedName>
        <fullName evidence="2">Putative aspartyl protease</fullName>
    </submittedName>
</protein>
<dbReference type="AlphaFoldDB" id="A8ID97"/>
<name>A8ID97_AZOC5</name>
<keyword evidence="1" id="KW-0472">Membrane</keyword>
<dbReference type="GO" id="GO:0004190">
    <property type="term" value="F:aspartic-type endopeptidase activity"/>
    <property type="evidence" value="ECO:0007669"/>
    <property type="project" value="InterPro"/>
</dbReference>
<dbReference type="HOGENOM" id="CLU_099411_0_0_5"/>
<evidence type="ECO:0000313" key="3">
    <source>
        <dbReference type="Proteomes" id="UP000000270"/>
    </source>
</evidence>
<dbReference type="Pfam" id="PF13975">
    <property type="entry name" value="gag-asp_proteas"/>
    <property type="match status" value="1"/>
</dbReference>
<dbReference type="InterPro" id="IPR011969">
    <property type="entry name" value="Clan_AA_Asp_peptidase_C"/>
</dbReference>
<dbReference type="InterPro" id="IPR021109">
    <property type="entry name" value="Peptidase_aspartic_dom_sf"/>
</dbReference>
<dbReference type="RefSeq" id="WP_012171422.1">
    <property type="nucleotide sequence ID" value="NC_009937.1"/>
</dbReference>
<reference evidence="2 3" key="3">
    <citation type="journal article" date="2008" name="BMC Genomics">
        <title>The genome of the versatile nitrogen fixer Azorhizobium caulinodans ORS571.</title>
        <authorList>
            <person name="Lee KB."/>
            <person name="Backer P.D."/>
            <person name="Aono T."/>
            <person name="Liu CT."/>
            <person name="Suzuki S."/>
            <person name="Suzuki T."/>
            <person name="Kaneko T."/>
            <person name="Yamada M."/>
            <person name="Tabata S."/>
            <person name="Kupfer D.M."/>
            <person name="Najar F.Z."/>
            <person name="Wiley G.B."/>
            <person name="Roe B."/>
            <person name="Binnewies T.T."/>
            <person name="Ussery D.W."/>
            <person name="D'Haeze W."/>
            <person name="Herder J.D."/>
            <person name="Gevers D."/>
            <person name="Vereecke D."/>
            <person name="Holsters M."/>
            <person name="Oyaizu H."/>
        </authorList>
    </citation>
    <scope>NUCLEOTIDE SEQUENCE [LARGE SCALE GENOMIC DNA]</scope>
    <source>
        <strain evidence="3">ATCC 43989 / DSM 5975 / JCM 20966 / LMG 6465 / NBRC 14845 / NCIMB 13405 / ORS 571</strain>
    </source>
</reference>
<feature type="transmembrane region" description="Helical" evidence="1">
    <location>
        <begin position="66"/>
        <end position="86"/>
    </location>
</feature>
<evidence type="ECO:0000256" key="1">
    <source>
        <dbReference type="SAM" id="Phobius"/>
    </source>
</evidence>
<reference evidence="2 3" key="4">
    <citation type="journal article" date="2009" name="Appl. Environ. Microbiol.">
        <title>Comparative genome-wide transcriptional profiling of Azorhizobium caulinodans ORS571 grown under free-living and symbiotic conditions.</title>
        <authorList>
            <person name="Tsukada S."/>
            <person name="Aono T."/>
            <person name="Akiba N."/>
            <person name="Lee KB."/>
            <person name="Liu CT."/>
            <person name="Toyazaki H."/>
            <person name="Oyaizu H."/>
        </authorList>
    </citation>
    <scope>NUCLEOTIDE SEQUENCE [LARGE SCALE GENOMIC DNA]</scope>
    <source>
        <strain evidence="3">ATCC 43989 / DSM 5975 / JCM 20966 / LMG 6465 / NBRC 14845 / NCIMB 13405 / ORS 571</strain>
    </source>
</reference>
<keyword evidence="1" id="KW-1133">Transmembrane helix</keyword>
<dbReference type="InterPro" id="IPR001969">
    <property type="entry name" value="Aspartic_peptidase_AS"/>
</dbReference>
<feature type="transmembrane region" description="Helical" evidence="1">
    <location>
        <begin position="38"/>
        <end position="59"/>
    </location>
</feature>
<dbReference type="STRING" id="438753.AZC_2898"/>
<gene>
    <name evidence="2" type="ordered locus">AZC_2898</name>
</gene>
<dbReference type="InterPro" id="IPR034122">
    <property type="entry name" value="Retropepsin-like_bacterial"/>
</dbReference>
<proteinExistence type="predicted"/>
<dbReference type="PROSITE" id="PS00141">
    <property type="entry name" value="ASP_PROTEASE"/>
    <property type="match status" value="1"/>
</dbReference>
<dbReference type="GO" id="GO:0006508">
    <property type="term" value="P:proteolysis"/>
    <property type="evidence" value="ECO:0007669"/>
    <property type="project" value="UniProtKB-KW"/>
</dbReference>
<evidence type="ECO:0000313" key="2">
    <source>
        <dbReference type="EMBL" id="BAF88896.1"/>
    </source>
</evidence>
<reference evidence="2 3" key="6">
    <citation type="journal article" date="2011" name="Appl. Environ. Microbiol.">
        <title>Involvement of the azorhizobial chromosome partition gene (parA) in the onset of bacteroid differentiation during Sesbania rostrata stem nodule development.</title>
        <authorList>
            <person name="Liu CT."/>
            <person name="Lee KB."/>
            <person name="Wang YS."/>
            <person name="Peng MH."/>
            <person name="Lee KT."/>
            <person name="Suzuki S."/>
            <person name="Suzuki T."/>
            <person name="Oyaizu H."/>
        </authorList>
    </citation>
    <scope>NUCLEOTIDE SEQUENCE [LARGE SCALE GENOMIC DNA]</scope>
    <source>
        <strain evidence="3">ATCC 43989 / DSM 5975 / JCM 20966 / LMG 6465 / NBRC 14845 / NCIMB 13405 / ORS 571</strain>
    </source>
</reference>
<sequence length="242" mass="25400">MGRDRLLWLLLAILLGGLLILALNHEQGEVAGLSLDQFGSLIYLAPLGLVVGAGILTMARRSLGETLSAIAFWLMLVAVLAVGYTYRDPLQRVAERVIGQLVPGYVIAVPGAGNVVEVARGADGDFAVRVGLNGATVPMLLDTGASSVVLTQEAAQAAGIALDRLKYDVAVDTANGRTRAAAVTLDRVSIGSIVEYKVPALVAPAGMLRTPLLGMSFLSRLDGFEVRGDRLVLRGPGETKTR</sequence>
<dbReference type="CDD" id="cd05483">
    <property type="entry name" value="retropepsin_like_bacteria"/>
    <property type="match status" value="1"/>
</dbReference>
<dbReference type="EMBL" id="AP009384">
    <property type="protein sequence ID" value="BAF88896.1"/>
    <property type="molecule type" value="Genomic_DNA"/>
</dbReference>
<organism evidence="2 3">
    <name type="scientific">Azorhizobium caulinodans (strain ATCC 43989 / DSM 5975 / JCM 20966 / LMG 6465 / NBRC 14845 / NCIMB 13405 / ORS 571)</name>
    <dbReference type="NCBI Taxonomy" id="438753"/>
    <lineage>
        <taxon>Bacteria</taxon>
        <taxon>Pseudomonadati</taxon>
        <taxon>Pseudomonadota</taxon>
        <taxon>Alphaproteobacteria</taxon>
        <taxon>Hyphomicrobiales</taxon>
        <taxon>Xanthobacteraceae</taxon>
        <taxon>Azorhizobium</taxon>
    </lineage>
</organism>
<dbReference type="eggNOG" id="COG3577">
    <property type="taxonomic scope" value="Bacteria"/>
</dbReference>